<keyword evidence="1" id="KW-0472">Membrane</keyword>
<feature type="transmembrane region" description="Helical" evidence="1">
    <location>
        <begin position="29"/>
        <end position="46"/>
    </location>
</feature>
<accession>A0A7W3NI03</accession>
<organism evidence="2 3">
    <name type="scientific">Priestia aryabhattai</name>
    <name type="common">Bacillus aryabhattai</name>
    <dbReference type="NCBI Taxonomy" id="412384"/>
    <lineage>
        <taxon>Bacteria</taxon>
        <taxon>Bacillati</taxon>
        <taxon>Bacillota</taxon>
        <taxon>Bacilli</taxon>
        <taxon>Bacillales</taxon>
        <taxon>Bacillaceae</taxon>
        <taxon>Priestia</taxon>
    </lineage>
</organism>
<dbReference type="AlphaFoldDB" id="A0A7W3NI03"/>
<proteinExistence type="predicted"/>
<dbReference type="RefSeq" id="WP_182528354.1">
    <property type="nucleotide sequence ID" value="NZ_JACJHT010000036.1"/>
</dbReference>
<comment type="caution">
    <text evidence="2">The sequence shown here is derived from an EMBL/GenBank/DDBJ whole genome shotgun (WGS) entry which is preliminary data.</text>
</comment>
<feature type="transmembrane region" description="Helical" evidence="1">
    <location>
        <begin position="5"/>
        <end position="23"/>
    </location>
</feature>
<protein>
    <submittedName>
        <fullName evidence="2">NADH:ubiquinone oxidoreductase subunit K</fullName>
    </submittedName>
</protein>
<dbReference type="Proteomes" id="UP000543174">
    <property type="component" value="Unassembled WGS sequence"/>
</dbReference>
<reference evidence="2" key="1">
    <citation type="submission" date="2020-08" db="EMBL/GenBank/DDBJ databases">
        <title>Functional genomics of gut bacteria from endangered species of beetles.</title>
        <authorList>
            <person name="Carlos-Shanley C."/>
        </authorList>
    </citation>
    <scope>NUCLEOTIDE SEQUENCE [LARGE SCALE GENOMIC DNA]</scope>
    <source>
        <strain evidence="2">S00060</strain>
    </source>
</reference>
<evidence type="ECO:0000313" key="2">
    <source>
        <dbReference type="EMBL" id="MBA9043242.1"/>
    </source>
</evidence>
<evidence type="ECO:0000256" key="1">
    <source>
        <dbReference type="SAM" id="Phobius"/>
    </source>
</evidence>
<keyword evidence="1" id="KW-1133">Transmembrane helix</keyword>
<keyword evidence="3" id="KW-1185">Reference proteome</keyword>
<gene>
    <name evidence="2" type="ORF">HNP21_006438</name>
</gene>
<sequence>MRLNFYSILFIILAIASNLIAIYAFHQAILGYVLTILFLIIAAYCTKSKKPNKQKDI</sequence>
<keyword evidence="1" id="KW-0812">Transmembrane</keyword>
<evidence type="ECO:0000313" key="3">
    <source>
        <dbReference type="Proteomes" id="UP000543174"/>
    </source>
</evidence>
<dbReference type="EMBL" id="JACJHT010000036">
    <property type="protein sequence ID" value="MBA9043242.1"/>
    <property type="molecule type" value="Genomic_DNA"/>
</dbReference>
<name>A0A7W3NI03_PRIAR</name>